<dbReference type="Proteomes" id="UP000694845">
    <property type="component" value="Unplaced"/>
</dbReference>
<protein>
    <submittedName>
        <fullName evidence="10 11">Ninein-like protein isoform X1</fullName>
    </submittedName>
</protein>
<evidence type="ECO:0000256" key="2">
    <source>
        <dbReference type="ARBA" id="ARBA00022490"/>
    </source>
</evidence>
<feature type="region of interest" description="Disordered" evidence="7">
    <location>
        <begin position="632"/>
        <end position="722"/>
    </location>
</feature>
<dbReference type="PANTHER" id="PTHR18905:SF13">
    <property type="entry name" value="NON-CENTROSOMAL MICROTUBULE ARRAY"/>
    <property type="match status" value="1"/>
</dbReference>
<dbReference type="KEGG" id="aplc:110981426"/>
<dbReference type="InterPro" id="IPR002048">
    <property type="entry name" value="EF_hand_dom"/>
</dbReference>
<dbReference type="GO" id="GO:0005813">
    <property type="term" value="C:centrosome"/>
    <property type="evidence" value="ECO:0007669"/>
    <property type="project" value="UniProtKB-SubCell"/>
</dbReference>
<dbReference type="PANTHER" id="PTHR18905">
    <property type="entry name" value="NINEIN"/>
    <property type="match status" value="1"/>
</dbReference>
<feature type="domain" description="EF-hand" evidence="8">
    <location>
        <begin position="9"/>
        <end position="44"/>
    </location>
</feature>
<feature type="domain" description="EF-hand" evidence="8">
    <location>
        <begin position="242"/>
        <end position="277"/>
    </location>
</feature>
<proteinExistence type="predicted"/>
<keyword evidence="3" id="KW-0597">Phosphoprotein</keyword>
<feature type="region of interest" description="Disordered" evidence="7">
    <location>
        <begin position="1015"/>
        <end position="1041"/>
    </location>
</feature>
<evidence type="ECO:0000313" key="9">
    <source>
        <dbReference type="Proteomes" id="UP000694845"/>
    </source>
</evidence>
<dbReference type="SUPFAM" id="SSF47473">
    <property type="entry name" value="EF-hand"/>
    <property type="match status" value="1"/>
</dbReference>
<evidence type="ECO:0000256" key="6">
    <source>
        <dbReference type="SAM" id="Coils"/>
    </source>
</evidence>
<feature type="coiled-coil region" evidence="6">
    <location>
        <begin position="1086"/>
        <end position="1171"/>
    </location>
</feature>
<reference evidence="10 11" key="1">
    <citation type="submission" date="2025-04" db="UniProtKB">
        <authorList>
            <consortium name="RefSeq"/>
        </authorList>
    </citation>
    <scope>IDENTIFICATION</scope>
</reference>
<comment type="subcellular location">
    <subcellularLocation>
        <location evidence="1">Cytoplasm</location>
        <location evidence="1">Cytoskeleton</location>
        <location evidence="1">Microtubule organizing center</location>
        <location evidence="1">Centrosome</location>
    </subcellularLocation>
</comment>
<keyword evidence="6" id="KW-0175">Coiled coil</keyword>
<dbReference type="PROSITE" id="PS50222">
    <property type="entry name" value="EF_HAND_2"/>
    <property type="match status" value="3"/>
</dbReference>
<feature type="coiled-coil region" evidence="6">
    <location>
        <begin position="842"/>
        <end position="893"/>
    </location>
</feature>
<evidence type="ECO:0000313" key="11">
    <source>
        <dbReference type="RefSeq" id="XP_022094688.1"/>
    </source>
</evidence>
<feature type="compositionally biased region" description="Basic and acidic residues" evidence="7">
    <location>
        <begin position="634"/>
        <end position="643"/>
    </location>
</feature>
<dbReference type="Gene3D" id="1.10.238.10">
    <property type="entry name" value="EF-hand"/>
    <property type="match status" value="1"/>
</dbReference>
<accession>A0A8B7YN45</accession>
<feature type="region of interest" description="Disordered" evidence="7">
    <location>
        <begin position="145"/>
        <end position="174"/>
    </location>
</feature>
<gene>
    <name evidence="10 11" type="primary">LOC110981426</name>
</gene>
<keyword evidence="2" id="KW-0963">Cytoplasm</keyword>
<dbReference type="InterPro" id="IPR018247">
    <property type="entry name" value="EF_Hand_1_Ca_BS"/>
</dbReference>
<evidence type="ECO:0000256" key="1">
    <source>
        <dbReference type="ARBA" id="ARBA00004300"/>
    </source>
</evidence>
<dbReference type="GO" id="GO:0005509">
    <property type="term" value="F:calcium ion binding"/>
    <property type="evidence" value="ECO:0007669"/>
    <property type="project" value="InterPro"/>
</dbReference>
<dbReference type="InterPro" id="IPR011992">
    <property type="entry name" value="EF-hand-dom_pair"/>
</dbReference>
<feature type="compositionally biased region" description="Basic and acidic residues" evidence="7">
    <location>
        <begin position="156"/>
        <end position="174"/>
    </location>
</feature>
<evidence type="ECO:0000256" key="3">
    <source>
        <dbReference type="ARBA" id="ARBA00022553"/>
    </source>
</evidence>
<dbReference type="GO" id="GO:0034454">
    <property type="term" value="P:microtubule anchoring at centrosome"/>
    <property type="evidence" value="ECO:0007669"/>
    <property type="project" value="TreeGrafter"/>
</dbReference>
<organism evidence="9 11">
    <name type="scientific">Acanthaster planci</name>
    <name type="common">Crown-of-thorns starfish</name>
    <dbReference type="NCBI Taxonomy" id="133434"/>
    <lineage>
        <taxon>Eukaryota</taxon>
        <taxon>Metazoa</taxon>
        <taxon>Echinodermata</taxon>
        <taxon>Eleutherozoa</taxon>
        <taxon>Asterozoa</taxon>
        <taxon>Asteroidea</taxon>
        <taxon>Valvatacea</taxon>
        <taxon>Valvatida</taxon>
        <taxon>Acanthasteridae</taxon>
        <taxon>Acanthaster</taxon>
    </lineage>
</organism>
<feature type="region of interest" description="Disordered" evidence="7">
    <location>
        <begin position="186"/>
        <end position="216"/>
    </location>
</feature>
<name>A0A8B7YN45_ACAPL</name>
<evidence type="ECO:0000313" key="10">
    <source>
        <dbReference type="RefSeq" id="XP_022094687.1"/>
    </source>
</evidence>
<keyword evidence="5" id="KW-0206">Cytoskeleton</keyword>
<dbReference type="GeneID" id="110981426"/>
<dbReference type="CDD" id="cd00051">
    <property type="entry name" value="EFh"/>
    <property type="match status" value="1"/>
</dbReference>
<dbReference type="Pfam" id="PF13499">
    <property type="entry name" value="EF-hand_7"/>
    <property type="match status" value="1"/>
</dbReference>
<dbReference type="OMA" id="SYHQGQV"/>
<feature type="domain" description="EF-hand" evidence="8">
    <location>
        <begin position="279"/>
        <end position="314"/>
    </location>
</feature>
<dbReference type="PROSITE" id="PS00018">
    <property type="entry name" value="EF_HAND_1"/>
    <property type="match status" value="1"/>
</dbReference>
<sequence length="1382" mass="159743">MDDSGDQDMYVSQLKEVFDSCDAGGLGMLNRVELEELCSKLQLEDQAEELLRYLVGDSTKTLVNFDTFKEGFVMVLSSAVDLDNIEGLSDADDNASVGSINEVSIAEELEVSPKYVKGNKKYGRRSRPDFDLSYTADYSDIETDFSSHFGGNDTSRGGKEERGSERSRRSDRSWKASKSLSFADDISESFDDNGNKDSVFDHEEKTAGSSASKRDIPTIVHETFEAEGQMNASMSLMEAAPTEADQVQAIWDEVGVGQDGFLDIRELATVCQHIGMEDMDEEELNNLFNKLDVDQDGKVGFQEFLEGLFRHEGPRPPTTPLPSALSTAQKAKLRMSMMGSSMDDPIYRTATPSFLLVPGTKLLSMLDPNNTGYAGPDDIVEQFATQGVQNPVEVLQNLDIDTASGKVSLSDLSTALEHVLMTTGDTNGIYQAALTSYQAELTHLKSQLDALTDERNKLRADTNEANQRNAMLVKEVDETHANIIKTNEAKLQAAERKHQEKLVAMQAEIEKERQQMATQAAKQRQRLEDEINQIKSGDAGMRERFAEMQKEITRLEQELTEAAEKLIDNEKTIQKQQRDLDGFQELEERLAELESNRETVSKQQEEYFEQNLKEYQEHVRVLQDQLDELTQENELLKHQTSERKIRRRGSKLQHSNKPSRVGSVLSDYTKPAVIKRSSGHSSSENESELEELDPQSKRRLPLTARSGGDGNSNEEEDSQRAKLEAEIELLKEKHSKELAESRTAFERDCKDLEFRYKMEITDLEDGFERQKEEMQEEFQREQRQLIEEVERRFSGEKQEMAQQFAREKQELEEFFSKETTELRDRLEAEYNVEMDNRIAEVKQKLLDEKASVEKELSQEKSSLSEEVIRERNAAEVRLKKLQSELELRFLEEKGEMQAQWERERTELELMYQEKVHELEMLFVDGEVGLKGQLRRDFDQLLAQHRAEIEHGFEREKEALLEELEMEKADLLKVSKGDKASLLQKAKEERSELLKRHKKETLELAERHKKLVTDLEDRREREKAEMEERMRRERQRAKQEREKLESRFRQELSKMEMSLTVSKDELERSVHEEVEDKLRTEIRREMEKELMEQMEQFKRGYNEEKTELIYQKEELESKLQQAEVAAQEAVSVVTMHTLQATQKEAEADKPSYDKLSAERSQLQQTVGHLEDKLKLLSEIEDSHQVGAQIHEAQLMLVTDEKENLAKDLSDVNRRLLEAQMQLSIQDTQHLRELQRLRDKHTEASAKELQALREDLIRKDARLAELERTVGDKEEEVGRRSARAREESQEEVRRLQEAKAELERKQKKMRAMLDEYVRKLKDQLTRSTRSDIMVKELYLENCKLQTALQVTEERQKNAERACHNLTEKNQVYLRLIRKVSPAVL</sequence>
<feature type="coiled-coil region" evidence="6">
    <location>
        <begin position="434"/>
        <end position="468"/>
    </location>
</feature>
<keyword evidence="9" id="KW-1185">Reference proteome</keyword>
<evidence type="ECO:0000256" key="4">
    <source>
        <dbReference type="ARBA" id="ARBA00022837"/>
    </source>
</evidence>
<dbReference type="OrthoDB" id="5799458at2759"/>
<feature type="coiled-coil region" evidence="6">
    <location>
        <begin position="1247"/>
        <end position="1317"/>
    </location>
</feature>
<evidence type="ECO:0000259" key="8">
    <source>
        <dbReference type="PROSITE" id="PS50222"/>
    </source>
</evidence>
<keyword evidence="4" id="KW-0106">Calcium</keyword>
<feature type="compositionally biased region" description="Basic and acidic residues" evidence="7">
    <location>
        <begin position="193"/>
        <end position="216"/>
    </location>
</feature>
<dbReference type="RefSeq" id="XP_022094687.1">
    <property type="nucleotide sequence ID" value="XM_022238995.1"/>
</dbReference>
<dbReference type="RefSeq" id="XP_022094688.1">
    <property type="nucleotide sequence ID" value="XM_022238996.1"/>
</dbReference>
<dbReference type="SMART" id="SM00054">
    <property type="entry name" value="EFh"/>
    <property type="match status" value="3"/>
</dbReference>
<evidence type="ECO:0000256" key="5">
    <source>
        <dbReference type="ARBA" id="ARBA00023212"/>
    </source>
</evidence>
<evidence type="ECO:0000256" key="7">
    <source>
        <dbReference type="SAM" id="MobiDB-lite"/>
    </source>
</evidence>